<dbReference type="Pfam" id="PF19300">
    <property type="entry name" value="BPD_transp_1_N"/>
    <property type="match status" value="1"/>
</dbReference>
<dbReference type="SUPFAM" id="SSF161098">
    <property type="entry name" value="MetI-like"/>
    <property type="match status" value="1"/>
</dbReference>
<keyword evidence="5 7" id="KW-1133">Transmembrane helix</keyword>
<feature type="domain" description="ABC transmembrane type-1" evidence="8">
    <location>
        <begin position="101"/>
        <end position="316"/>
    </location>
</feature>
<sequence length="327" mass="36317">MNLQTLLYIGGRLIKGVIILLIIAVFNFFLIRAAPGDPAKVMAGEAGATDEVFLQQLREQFGLDQPLYYQLWVYISNLLHFDMGMSYRQNIPVFDLIMDRLPATLLLTGTAFLLSIALGVLAGVIASVNYKKWVDSLITILSLIFYATPLFWLAIMASLFFSVYLGWLPGFGMETVGVELSGWDRVIDIALHLVLPATTLGLFFTAVYARMTRTSMIETSRLDFVKTAIAKGMTPSRVTRKHVLRNALLPVITLAGIQAGQLIGGAVLTETVFAWPGIGRLMFEALFQRDYNLLLGVFFISSAMVVLFNLITDVIYCVVDPRIELSK</sequence>
<evidence type="ECO:0000256" key="1">
    <source>
        <dbReference type="ARBA" id="ARBA00004651"/>
    </source>
</evidence>
<feature type="transmembrane region" description="Helical" evidence="7">
    <location>
        <begin position="247"/>
        <end position="273"/>
    </location>
</feature>
<comment type="subcellular location">
    <subcellularLocation>
        <location evidence="1 7">Cell membrane</location>
        <topology evidence="1 7">Multi-pass membrane protein</topology>
    </subcellularLocation>
</comment>
<dbReference type="PANTHER" id="PTHR43163:SF9">
    <property type="entry name" value="ABC TRANSPORTER PERMEASE PROTEIN"/>
    <property type="match status" value="1"/>
</dbReference>
<keyword evidence="2 7" id="KW-0813">Transport</keyword>
<evidence type="ECO:0000259" key="8">
    <source>
        <dbReference type="PROSITE" id="PS50928"/>
    </source>
</evidence>
<dbReference type="Gene3D" id="1.10.3720.10">
    <property type="entry name" value="MetI-like"/>
    <property type="match status" value="1"/>
</dbReference>
<evidence type="ECO:0000256" key="3">
    <source>
        <dbReference type="ARBA" id="ARBA00022475"/>
    </source>
</evidence>
<name>A0A3E0DHB4_9GAMM</name>
<protein>
    <submittedName>
        <fullName evidence="9">Peptide/nickel transport system permease protein</fullName>
    </submittedName>
</protein>
<keyword evidence="10" id="KW-1185">Reference proteome</keyword>
<evidence type="ECO:0000256" key="4">
    <source>
        <dbReference type="ARBA" id="ARBA00022692"/>
    </source>
</evidence>
<dbReference type="RefSeq" id="WP_115898596.1">
    <property type="nucleotide sequence ID" value="NZ_QUNG01000011.1"/>
</dbReference>
<evidence type="ECO:0000256" key="5">
    <source>
        <dbReference type="ARBA" id="ARBA00022989"/>
    </source>
</evidence>
<dbReference type="AlphaFoldDB" id="A0A3E0DHB4"/>
<feature type="transmembrane region" description="Helical" evidence="7">
    <location>
        <begin position="189"/>
        <end position="209"/>
    </location>
</feature>
<dbReference type="InterPro" id="IPR035906">
    <property type="entry name" value="MetI-like_sf"/>
</dbReference>
<dbReference type="PROSITE" id="PS50928">
    <property type="entry name" value="ABC_TM1"/>
    <property type="match status" value="1"/>
</dbReference>
<keyword evidence="6 7" id="KW-0472">Membrane</keyword>
<evidence type="ECO:0000256" key="7">
    <source>
        <dbReference type="RuleBase" id="RU363032"/>
    </source>
</evidence>
<dbReference type="InterPro" id="IPR000515">
    <property type="entry name" value="MetI-like"/>
</dbReference>
<evidence type="ECO:0000256" key="6">
    <source>
        <dbReference type="ARBA" id="ARBA00023136"/>
    </source>
</evidence>
<dbReference type="EMBL" id="QUNG01000011">
    <property type="protein sequence ID" value="REG81989.1"/>
    <property type="molecule type" value="Genomic_DNA"/>
</dbReference>
<dbReference type="Pfam" id="PF00528">
    <property type="entry name" value="BPD_transp_1"/>
    <property type="match status" value="1"/>
</dbReference>
<feature type="transmembrane region" description="Helical" evidence="7">
    <location>
        <begin position="140"/>
        <end position="169"/>
    </location>
</feature>
<dbReference type="Proteomes" id="UP000256542">
    <property type="component" value="Unassembled WGS sequence"/>
</dbReference>
<evidence type="ECO:0000313" key="9">
    <source>
        <dbReference type="EMBL" id="REG81989.1"/>
    </source>
</evidence>
<gene>
    <name evidence="9" type="ORF">DFP81_11169</name>
</gene>
<proteinExistence type="inferred from homology"/>
<organism evidence="9 10">
    <name type="scientific">Marinomonas pollencensis</name>
    <dbReference type="NCBI Taxonomy" id="491954"/>
    <lineage>
        <taxon>Bacteria</taxon>
        <taxon>Pseudomonadati</taxon>
        <taxon>Pseudomonadota</taxon>
        <taxon>Gammaproteobacteria</taxon>
        <taxon>Oceanospirillales</taxon>
        <taxon>Oceanospirillaceae</taxon>
        <taxon>Marinomonas</taxon>
    </lineage>
</organism>
<accession>A0A3E0DHB4</accession>
<keyword evidence="3" id="KW-1003">Cell membrane</keyword>
<dbReference type="GO" id="GO:0005886">
    <property type="term" value="C:plasma membrane"/>
    <property type="evidence" value="ECO:0007669"/>
    <property type="project" value="UniProtKB-SubCell"/>
</dbReference>
<feature type="transmembrane region" description="Helical" evidence="7">
    <location>
        <begin position="293"/>
        <end position="319"/>
    </location>
</feature>
<comment type="caution">
    <text evidence="9">The sequence shown here is derived from an EMBL/GenBank/DDBJ whole genome shotgun (WGS) entry which is preliminary data.</text>
</comment>
<evidence type="ECO:0000313" key="10">
    <source>
        <dbReference type="Proteomes" id="UP000256542"/>
    </source>
</evidence>
<reference evidence="9 10" key="1">
    <citation type="submission" date="2018-08" db="EMBL/GenBank/DDBJ databases">
        <title>Genomic Encyclopedia of Type Strains, Phase III (KMG-III): the genomes of soil and plant-associated and newly described type strains.</title>
        <authorList>
            <person name="Whitman W."/>
        </authorList>
    </citation>
    <scope>NUCLEOTIDE SEQUENCE [LARGE SCALE GENOMIC DNA]</scope>
    <source>
        <strain evidence="9 10">CECT 7375</strain>
    </source>
</reference>
<comment type="similarity">
    <text evidence="7">Belongs to the binding-protein-dependent transport system permease family.</text>
</comment>
<feature type="transmembrane region" description="Helical" evidence="7">
    <location>
        <begin position="6"/>
        <end position="30"/>
    </location>
</feature>
<dbReference type="OrthoDB" id="9805855at2"/>
<keyword evidence="4 7" id="KW-0812">Transmembrane</keyword>
<evidence type="ECO:0000256" key="2">
    <source>
        <dbReference type="ARBA" id="ARBA00022448"/>
    </source>
</evidence>
<dbReference type="CDD" id="cd06261">
    <property type="entry name" value="TM_PBP2"/>
    <property type="match status" value="1"/>
</dbReference>
<dbReference type="PANTHER" id="PTHR43163">
    <property type="entry name" value="DIPEPTIDE TRANSPORT SYSTEM PERMEASE PROTEIN DPPB-RELATED"/>
    <property type="match status" value="1"/>
</dbReference>
<dbReference type="InterPro" id="IPR045621">
    <property type="entry name" value="BPD_transp_1_N"/>
</dbReference>
<feature type="transmembrane region" description="Helical" evidence="7">
    <location>
        <begin position="105"/>
        <end position="128"/>
    </location>
</feature>
<dbReference type="GO" id="GO:0055085">
    <property type="term" value="P:transmembrane transport"/>
    <property type="evidence" value="ECO:0007669"/>
    <property type="project" value="InterPro"/>
</dbReference>